<keyword evidence="3" id="KW-0813">Transport</keyword>
<dbReference type="OrthoDB" id="5166626at2"/>
<dbReference type="GO" id="GO:0008324">
    <property type="term" value="F:monoatomic cation transmembrane transporter activity"/>
    <property type="evidence" value="ECO:0007669"/>
    <property type="project" value="InterPro"/>
</dbReference>
<feature type="transmembrane region" description="Helical" evidence="8">
    <location>
        <begin position="96"/>
        <end position="118"/>
    </location>
</feature>
<dbReference type="GO" id="GO:0005886">
    <property type="term" value="C:plasma membrane"/>
    <property type="evidence" value="ECO:0007669"/>
    <property type="project" value="UniProtKB-SubCell"/>
</dbReference>
<dbReference type="PANTHER" id="PTHR30445:SF9">
    <property type="match status" value="1"/>
</dbReference>
<dbReference type="RefSeq" id="WP_094509233.1">
    <property type="nucleotide sequence ID" value="NZ_JBHEEK010000020.1"/>
</dbReference>
<evidence type="ECO:0000313" key="11">
    <source>
        <dbReference type="Proteomes" id="UP000215590"/>
    </source>
</evidence>
<evidence type="ECO:0000313" key="10">
    <source>
        <dbReference type="EMBL" id="OYR12110.1"/>
    </source>
</evidence>
<evidence type="ECO:0000256" key="4">
    <source>
        <dbReference type="ARBA" id="ARBA00022475"/>
    </source>
</evidence>
<feature type="transmembrane region" description="Helical" evidence="8">
    <location>
        <begin position="388"/>
        <end position="409"/>
    </location>
</feature>
<dbReference type="GO" id="GO:0006813">
    <property type="term" value="P:potassium ion transport"/>
    <property type="evidence" value="ECO:0007669"/>
    <property type="project" value="InterPro"/>
</dbReference>
<evidence type="ECO:0000256" key="1">
    <source>
        <dbReference type="ARBA" id="ARBA00004651"/>
    </source>
</evidence>
<evidence type="ECO:0000256" key="5">
    <source>
        <dbReference type="ARBA" id="ARBA00022692"/>
    </source>
</evidence>
<dbReference type="Proteomes" id="UP000215590">
    <property type="component" value="Unassembled WGS sequence"/>
</dbReference>
<keyword evidence="5 8" id="KW-0812">Transmembrane</keyword>
<gene>
    <name evidence="10" type="ORF">CEV31_3647</name>
</gene>
<feature type="transmembrane region" description="Helical" evidence="8">
    <location>
        <begin position="163"/>
        <end position="184"/>
    </location>
</feature>
<accession>A0A256FBL3</accession>
<feature type="transmembrane region" description="Helical" evidence="8">
    <location>
        <begin position="542"/>
        <end position="562"/>
    </location>
</feature>
<keyword evidence="7 8" id="KW-0472">Membrane</keyword>
<dbReference type="Pfam" id="PF02080">
    <property type="entry name" value="TrkA_C"/>
    <property type="match status" value="1"/>
</dbReference>
<dbReference type="InterPro" id="IPR006512">
    <property type="entry name" value="YidE_YbjL"/>
</dbReference>
<dbReference type="InterPro" id="IPR006037">
    <property type="entry name" value="RCK_C"/>
</dbReference>
<dbReference type="EMBL" id="NNRJ01000058">
    <property type="protein sequence ID" value="OYR12110.1"/>
    <property type="molecule type" value="Genomic_DNA"/>
</dbReference>
<comment type="caution">
    <text evidence="10">The sequence shown here is derived from an EMBL/GenBank/DDBJ whole genome shotgun (WGS) entry which is preliminary data.</text>
</comment>
<name>A0A256FBL3_9HYPH</name>
<comment type="subcellular location">
    <subcellularLocation>
        <location evidence="1">Cell membrane</location>
        <topology evidence="1">Multi-pass membrane protein</topology>
    </subcellularLocation>
</comment>
<dbReference type="Pfam" id="PF06826">
    <property type="entry name" value="Asp-Al_Ex"/>
    <property type="match status" value="2"/>
</dbReference>
<keyword evidence="4" id="KW-1003">Cell membrane</keyword>
<keyword evidence="11" id="KW-1185">Reference proteome</keyword>
<proteinExistence type="inferred from homology"/>
<feature type="transmembrane region" description="Helical" evidence="8">
    <location>
        <begin position="415"/>
        <end position="434"/>
    </location>
</feature>
<evidence type="ECO:0000256" key="6">
    <source>
        <dbReference type="ARBA" id="ARBA00022989"/>
    </source>
</evidence>
<evidence type="ECO:0000256" key="8">
    <source>
        <dbReference type="SAM" id="Phobius"/>
    </source>
</evidence>
<feature type="domain" description="RCK C-terminal" evidence="9">
    <location>
        <begin position="209"/>
        <end position="292"/>
    </location>
</feature>
<dbReference type="InterPro" id="IPR036721">
    <property type="entry name" value="RCK_C_sf"/>
</dbReference>
<keyword evidence="6 8" id="KW-1133">Transmembrane helix</keyword>
<feature type="transmembrane region" description="Helical" evidence="8">
    <location>
        <begin position="37"/>
        <end position="57"/>
    </location>
</feature>
<dbReference type="SUPFAM" id="SSF116726">
    <property type="entry name" value="TrkA C-terminal domain-like"/>
    <property type="match status" value="2"/>
</dbReference>
<dbReference type="PANTHER" id="PTHR30445">
    <property type="entry name" value="K(+)_H(+) ANTIPORTER SUBUNIT KHTT"/>
    <property type="match status" value="1"/>
</dbReference>
<feature type="transmembrane region" description="Helical" evidence="8">
    <location>
        <begin position="12"/>
        <end position="30"/>
    </location>
</feature>
<dbReference type="PROSITE" id="PS51202">
    <property type="entry name" value="RCK_C"/>
    <property type="match status" value="1"/>
</dbReference>
<evidence type="ECO:0000256" key="3">
    <source>
        <dbReference type="ARBA" id="ARBA00022448"/>
    </source>
</evidence>
<dbReference type="InterPro" id="IPR022457">
    <property type="entry name" value="Asp_Ala_antiprt"/>
</dbReference>
<protein>
    <submittedName>
        <fullName evidence="10">Aspartate-alanine antiporter</fullName>
    </submittedName>
</protein>
<dbReference type="InterPro" id="IPR050144">
    <property type="entry name" value="AAE_transporter"/>
</dbReference>
<evidence type="ECO:0000256" key="2">
    <source>
        <dbReference type="ARBA" id="ARBA00009854"/>
    </source>
</evidence>
<dbReference type="AlphaFoldDB" id="A0A256FBL3"/>
<feature type="transmembrane region" description="Helical" evidence="8">
    <location>
        <begin position="446"/>
        <end position="470"/>
    </location>
</feature>
<comment type="similarity">
    <text evidence="2">Belongs to the AAE transporter (TC 2.A.81) family.</text>
</comment>
<dbReference type="NCBIfam" id="TIGR01625">
    <property type="entry name" value="YidE_YbjL_dupl"/>
    <property type="match status" value="1"/>
</dbReference>
<dbReference type="NCBIfam" id="TIGR03802">
    <property type="entry name" value="Asp_Ala_antiprt"/>
    <property type="match status" value="1"/>
</dbReference>
<reference evidence="10 11" key="1">
    <citation type="submission" date="2017-07" db="EMBL/GenBank/DDBJ databases">
        <title>Phylogenetic study on the rhizospheric bacterium Ochrobactrum sp. A44.</title>
        <authorList>
            <person name="Krzyzanowska D.M."/>
            <person name="Ossowicki A."/>
            <person name="Rajewska M."/>
            <person name="Maciag T."/>
            <person name="Kaczynski Z."/>
            <person name="Czerwicka M."/>
            <person name="Jafra S."/>
        </authorList>
    </citation>
    <scope>NUCLEOTIDE SEQUENCE [LARGE SCALE GENOMIC DNA]</scope>
    <source>
        <strain evidence="10 11">DSM 7216</strain>
    </source>
</reference>
<feature type="transmembrane region" description="Helical" evidence="8">
    <location>
        <begin position="63"/>
        <end position="84"/>
    </location>
</feature>
<feature type="transmembrane region" description="Helical" evidence="8">
    <location>
        <begin position="476"/>
        <end position="498"/>
    </location>
</feature>
<organism evidence="10 11">
    <name type="scientific">Brucella thiophenivorans</name>
    <dbReference type="NCBI Taxonomy" id="571255"/>
    <lineage>
        <taxon>Bacteria</taxon>
        <taxon>Pseudomonadati</taxon>
        <taxon>Pseudomonadota</taxon>
        <taxon>Alphaproteobacteria</taxon>
        <taxon>Hyphomicrobiales</taxon>
        <taxon>Brucellaceae</taxon>
        <taxon>Brucella/Ochrobactrum group</taxon>
        <taxon>Brucella</taxon>
    </lineage>
</organism>
<evidence type="ECO:0000256" key="7">
    <source>
        <dbReference type="ARBA" id="ARBA00023136"/>
    </source>
</evidence>
<sequence length="563" mass="59572">MFLFEWVGNVLRSAPELAIFLALAIGFWIGAQKFGTVSLGSVTGTLLAGVLIGQLGIEISPQIKSIFFIMFLFAVGFGVGPQFVRGIASDGLPQAIFAVVVSLLCLGSVYIAAVIAGYGPGSSIGLLAGSQTISAAIGMATDALNRSDLSPSQIADELNAIPVAYAVTYLFGTVGTGLLIAFLGPKLLRINLEQECQRYEREMSVGTPDAGIETAWHQYIVRSFRLTVPGIIAGKTVAAAEQMAGSRIFLERLRRDGKIIPFDDNTVLQVGDIVAVSGPHDSIVDWSNRAQEVADRELIDVPIETVDVVITNKRVNGRTLIDLSHEPFTRGVYINRIRRGSMNVDVPVKAQSKVYRGDIVSLTGSKKHIAALVAEIGYADRPTSVTDMVLVGSGIVIGGVVGSIVVPIAGIPITLSTSGGALIAGLIFGWLRSFTPKMGNVPTATVWFMNTVGLNIFIAVVGISAGPTFISGLKEIGIEMFLWGLFATSVPMLLAPLIGKYIFRFDPAINLGCCGGARTSTAAAAMVSEAAKSNVPMLGYTVPYAISNTLLTLWGMVIVILMT</sequence>
<evidence type="ECO:0000259" key="9">
    <source>
        <dbReference type="PROSITE" id="PS51202"/>
    </source>
</evidence>